<dbReference type="Proteomes" id="UP000198816">
    <property type="component" value="Unassembled WGS sequence"/>
</dbReference>
<dbReference type="EMBL" id="FNNZ01000027">
    <property type="protein sequence ID" value="SDX45420.1"/>
    <property type="molecule type" value="Genomic_DNA"/>
</dbReference>
<dbReference type="RefSeq" id="WP_093036901.1">
    <property type="nucleotide sequence ID" value="NZ_FNNZ01000027.1"/>
</dbReference>
<sequence length="435" mass="49659">MASLVNEETATLLQHIKDAIEKTTANDEERTFVAFTCYIDRDAIDELISAVQSSIIKQGGHLARVLLFVDAGEWAKQRIDRNELKRLVRDRTGLIKRVTIAPAWFGGKLFHAKCYALIGPRDDSNRRKGFVVLTSGNLTKRGLGLVRNHNVEFLHVSQDADLLEEVSCIAKSLENERRPPKEYDQRHADLMVALELFGSGVFYHKWTSTLSSVGRFTLTLTEAGRNASIRSDNPFSDYESKRETVSREPIQLNQVFENVGRVFPRMFWAYYSVDTLLGRWVPQSVAAVIDERLVSDVCKYVDEIKRIANDKQLADTKRILCDEVSGYFREGYIEETENVVDRWHDRVRQFRDDKEAVKLNIINYEKVPDVLDSANRSLVLKMFKGVRDRVSVVRNPKGLKLTIASYLEGQNVNLDDAFSDLAGRAREELMHQGRG</sequence>
<protein>
    <recommendedName>
        <fullName evidence="3">Phospholipase D-like domain-containing protein</fullName>
    </recommendedName>
</protein>
<evidence type="ECO:0000313" key="1">
    <source>
        <dbReference type="EMBL" id="SDX45420.1"/>
    </source>
</evidence>
<proteinExistence type="predicted"/>
<dbReference type="AlphaFoldDB" id="A0A1H3BTU3"/>
<reference evidence="2" key="1">
    <citation type="submission" date="2016-10" db="EMBL/GenBank/DDBJ databases">
        <authorList>
            <person name="Varghese N."/>
            <person name="Submissions S."/>
        </authorList>
    </citation>
    <scope>NUCLEOTIDE SEQUENCE [LARGE SCALE GENOMIC DNA]</scope>
    <source>
        <strain evidence="2">DSM 217</strain>
    </source>
</reference>
<dbReference type="Gene3D" id="3.30.870.10">
    <property type="entry name" value="Endonuclease Chain A"/>
    <property type="match status" value="1"/>
</dbReference>
<organism evidence="1 2">
    <name type="scientific">Thiocapsa roseopersicina</name>
    <dbReference type="NCBI Taxonomy" id="1058"/>
    <lineage>
        <taxon>Bacteria</taxon>
        <taxon>Pseudomonadati</taxon>
        <taxon>Pseudomonadota</taxon>
        <taxon>Gammaproteobacteria</taxon>
        <taxon>Chromatiales</taxon>
        <taxon>Chromatiaceae</taxon>
        <taxon>Thiocapsa</taxon>
    </lineage>
</organism>
<accession>A0A1H3BTU3</accession>
<name>A0A1H3BTU3_THIRO</name>
<evidence type="ECO:0000313" key="2">
    <source>
        <dbReference type="Proteomes" id="UP000198816"/>
    </source>
</evidence>
<dbReference type="STRING" id="1058.SAMN05421783_12719"/>
<evidence type="ECO:0008006" key="3">
    <source>
        <dbReference type="Google" id="ProtNLM"/>
    </source>
</evidence>
<gene>
    <name evidence="1" type="ORF">SAMN05421783_12719</name>
</gene>
<keyword evidence="2" id="KW-1185">Reference proteome</keyword>
<dbReference type="OrthoDB" id="7068400at2"/>